<dbReference type="InParanoid" id="E0DBK9"/>
<evidence type="ECO:0000313" key="4">
    <source>
        <dbReference type="Proteomes" id="UP000001940"/>
    </source>
</evidence>
<evidence type="ECO:0000313" key="5">
    <source>
        <dbReference type="WormBase" id="Y46H3A.5a"/>
    </source>
</evidence>
<dbReference type="PANTHER" id="PTHR45908:SF18">
    <property type="entry name" value="FUNGAL LIPASE-LIKE DOMAIN-CONTAINING PROTEIN"/>
    <property type="match status" value="1"/>
</dbReference>
<dbReference type="EMBL" id="BX284605">
    <property type="protein sequence ID" value="CCD70654.1"/>
    <property type="molecule type" value="Genomic_DNA"/>
</dbReference>
<dbReference type="SMR" id="E0DBK9"/>
<dbReference type="AGR" id="WB:WBGene00021601"/>
<dbReference type="CTD" id="189963"/>
<dbReference type="eggNOG" id="KOG4569">
    <property type="taxonomic scope" value="Eukaryota"/>
</dbReference>
<dbReference type="WormBase" id="Y46H3A.5a">
    <property type="protein sequence ID" value="CE45323"/>
    <property type="gene ID" value="WBGene00021601"/>
</dbReference>
<dbReference type="OrthoDB" id="438440at2759"/>
<dbReference type="ESTHER" id="caeel-Y46H3A.4">
    <property type="family name" value="Lipase_3"/>
</dbReference>
<dbReference type="PANTHER" id="PTHR45908">
    <property type="entry name" value="PROTEIN CBG11750-RELATED"/>
    <property type="match status" value="1"/>
</dbReference>
<organism evidence="3 4">
    <name type="scientific">Caenorhabditis elegans</name>
    <dbReference type="NCBI Taxonomy" id="6239"/>
    <lineage>
        <taxon>Eukaryota</taxon>
        <taxon>Metazoa</taxon>
        <taxon>Ecdysozoa</taxon>
        <taxon>Nematoda</taxon>
        <taxon>Chromadorea</taxon>
        <taxon>Rhabditida</taxon>
        <taxon>Rhabditina</taxon>
        <taxon>Rhabditomorpha</taxon>
        <taxon>Rhabditoidea</taxon>
        <taxon>Rhabditidae</taxon>
        <taxon>Peloderinae</taxon>
        <taxon>Caenorhabditis</taxon>
    </lineage>
</organism>
<evidence type="ECO:0000256" key="1">
    <source>
        <dbReference type="SAM" id="SignalP"/>
    </source>
</evidence>
<dbReference type="HOGENOM" id="CLU_032957_0_1_1"/>
<dbReference type="SUPFAM" id="SSF53474">
    <property type="entry name" value="alpha/beta-Hydrolases"/>
    <property type="match status" value="1"/>
</dbReference>
<proteinExistence type="predicted"/>
<keyword evidence="1" id="KW-0732">Signal</keyword>
<sequence>MLSLLPFYLFLLIQTLRAAPLDNCARVDSCSACVNSTDGFGNSCQWCIAEHSCASEKAAKSANCTVDDWTLDDYNCPTDVSHVKYDENFMRNIVVPLIAATHSPNRSELTRSLGSCSQLNNKLDIINTYTTPCDKTKFTTCFAYSAYLKDRNAMVIVFRGTTSLSQFIDEGISFFFLPKVPFNVTKGVVDQYYLHAFYALWNQGMREDVQKFILEKRHVKLWFFGHSLGGGLASIASSYVAKTFKLHQSRTKLVTFGMPRIGDIDLAEAHDELVPDSWRIEHRKDPIPSLPPRTFPKDQNRGSFHHTTEIWYPDGMARGARFEIGTRPDTTVGRSVFPFNFDDHKTYFNVAIDDWWKNGCVA</sequence>
<keyword evidence="4" id="KW-1185">Reference proteome</keyword>
<dbReference type="PaxDb" id="6239-Y46H3A.5"/>
<feature type="signal peptide" evidence="1">
    <location>
        <begin position="1"/>
        <end position="18"/>
    </location>
</feature>
<dbReference type="STRING" id="6239.Y46H3A.5a.1"/>
<feature type="domain" description="Fungal lipase-type" evidence="2">
    <location>
        <begin position="155"/>
        <end position="294"/>
    </location>
</feature>
<feature type="chain" id="PRO_5003133366" evidence="1">
    <location>
        <begin position="19"/>
        <end position="362"/>
    </location>
</feature>
<protein>
    <submittedName>
        <fullName evidence="3">Fungal lipase-type domain-containing protein</fullName>
    </submittedName>
</protein>
<dbReference type="GO" id="GO:0006629">
    <property type="term" value="P:lipid metabolic process"/>
    <property type="evidence" value="ECO:0007669"/>
    <property type="project" value="InterPro"/>
</dbReference>
<dbReference type="PhylomeDB" id="E0DBK9"/>
<dbReference type="InterPro" id="IPR002921">
    <property type="entry name" value="Fungal_lipase-type"/>
</dbReference>
<dbReference type="AlphaFoldDB" id="E0DBK9"/>
<dbReference type="CDD" id="cd00519">
    <property type="entry name" value="Lipase_3"/>
    <property type="match status" value="1"/>
</dbReference>
<evidence type="ECO:0000313" key="3">
    <source>
        <dbReference type="EMBL" id="CCD70654.1"/>
    </source>
</evidence>
<reference evidence="3 4" key="1">
    <citation type="journal article" date="1998" name="Science">
        <title>Genome sequence of the nematode C. elegans: a platform for investigating biology.</title>
        <authorList>
            <consortium name="The C. elegans sequencing consortium"/>
            <person name="Sulson J.E."/>
            <person name="Waterston R."/>
        </authorList>
    </citation>
    <scope>NUCLEOTIDE SEQUENCE [LARGE SCALE GENOMIC DNA]</scope>
    <source>
        <strain evidence="3 4">Bristol N2</strain>
    </source>
</reference>
<evidence type="ECO:0000259" key="2">
    <source>
        <dbReference type="Pfam" id="PF01764"/>
    </source>
</evidence>
<accession>E0DBK9</accession>
<dbReference type="Proteomes" id="UP000001940">
    <property type="component" value="Chromosome V"/>
</dbReference>
<dbReference type="OMA" id="CFAYSAY"/>
<name>E0DBK9_CAEEL</name>
<dbReference type="ExpressionAtlas" id="E0DBK9">
    <property type="expression patterns" value="baseline and differential"/>
</dbReference>
<dbReference type="InterPro" id="IPR029058">
    <property type="entry name" value="AB_hydrolase_fold"/>
</dbReference>
<dbReference type="GeneID" id="189963"/>
<gene>
    <name evidence="3" type="ORF">CELE_Y46H3A.5</name>
    <name evidence="3 5" type="ORF">Y46H3A.5</name>
</gene>
<dbReference type="Bgee" id="WBGene00021601">
    <property type="expression patterns" value="Expressed in pharyngeal muscle cell (C elegans) and 1 other cell type or tissue"/>
</dbReference>
<dbReference type="Gene3D" id="3.40.50.1820">
    <property type="entry name" value="alpha/beta hydrolase"/>
    <property type="match status" value="1"/>
</dbReference>
<dbReference type="Pfam" id="PF01764">
    <property type="entry name" value="Lipase_3"/>
    <property type="match status" value="1"/>
</dbReference>
<dbReference type="RefSeq" id="NP_503511.2">
    <property type="nucleotide sequence ID" value="NM_071110.2"/>
</dbReference>
<dbReference type="FunCoup" id="E0DBK9">
    <property type="interactions" value="31"/>
</dbReference>